<dbReference type="EC" id="3.4.-.-" evidence="13"/>
<comment type="subcellular location">
    <subcellularLocation>
        <location evidence="2">Endoplasmic reticulum membrane</location>
        <topology evidence="2">Multi-pass membrane protein</topology>
    </subcellularLocation>
</comment>
<dbReference type="Proteomes" id="UP000245771">
    <property type="component" value="Unassembled WGS sequence"/>
</dbReference>
<dbReference type="RefSeq" id="XP_025352457.1">
    <property type="nucleotide sequence ID" value="XM_025499581.1"/>
</dbReference>
<dbReference type="CDD" id="cd03875">
    <property type="entry name" value="M28_Fxna_like"/>
    <property type="match status" value="1"/>
</dbReference>
<keyword evidence="11 15" id="KW-0472">Membrane</keyword>
<dbReference type="OrthoDB" id="76293at2759"/>
<dbReference type="GO" id="GO:0005789">
    <property type="term" value="C:endoplasmic reticulum membrane"/>
    <property type="evidence" value="ECO:0007669"/>
    <property type="project" value="UniProtKB-SubCell"/>
</dbReference>
<feature type="transmembrane region" description="Helical" evidence="15">
    <location>
        <begin position="543"/>
        <end position="562"/>
    </location>
</feature>
<evidence type="ECO:0000256" key="10">
    <source>
        <dbReference type="ARBA" id="ARBA00023049"/>
    </source>
</evidence>
<dbReference type="GeneID" id="37021362"/>
<evidence type="ECO:0000256" key="4">
    <source>
        <dbReference type="ARBA" id="ARBA00022692"/>
    </source>
</evidence>
<evidence type="ECO:0000256" key="7">
    <source>
        <dbReference type="ARBA" id="ARBA00022824"/>
    </source>
</evidence>
<keyword evidence="8 13" id="KW-0862">Zinc</keyword>
<dbReference type="EMBL" id="KZ819606">
    <property type="protein sequence ID" value="PWN32155.1"/>
    <property type="molecule type" value="Genomic_DNA"/>
</dbReference>
<keyword evidence="19" id="KW-1185">Reference proteome</keyword>
<sequence length="967" mass="106778">MAPKKNKNSGSSALSNQRANTEAGRSTGSTANNAIQTITNGSAVVELPESVPGSAFTWTHLFQVLAVYTFIASLTLWSHYHLPKPKSIDTNTLDEPAQFSELKALEHISKLSDDIGYRIVGTKEHVEAEKWIENVVKSYEGWHTTVVADQDANQLHNNATLRATDPRGDTQVEVWTQIADGSHRFDFMSSIVWKKYYSMSNVIVRISDGTDEGKEHAVLLNAHLDSTLPSPGAADDGAGIAILLELLRIYTSPPRPRLKHSVILLFNNGEESLQDASHLYATQHETRHSVRGVVNLEACGTSGPELLFQATSVPFVEAYSQVPYPFGTVLANDVFSTGLILSDTDFRQFVQYANQSGLDMAIVGNSYQYHTRSDITKNLEPGMMQHFGENVLAIVNHLATSPRSKLAVNKPFPRSAPPIYFSIASRFFVLIPAEKFRTVIMGISALSNYLLTSVGRADKHQGALKYALLALLFTITSLLSALIFSNAVALIMVHVIGKPLSWFAKEWYPIALFGPPALVGILSTQYLFASLTRKDRRAYLERASLDGLSLFFVLSLLSLSAFGIGSCYLAGLGSIAMTVVIALNDLFLIGYDKIEQKQVPAHKRVHPISYLIYVIVPASIGSEGLVSFLDLFVPLTGRTGEISPADHIVGSIAGALTFLCLPFALPMSFRMGRERLAKVIVFFLTISVACIAIFASPALKPFDVGHPKRVFVHAVQNVTSDTFWLNLGGADPDVKGLETIVDDVWKSMGIVEEPFTKVDMDDYNPDFAILYPVSTFLTPYKMRVPMPQPSPWTLPNGDEFVPKVSNEKIDWKAGTRTLTITVRRPNLIWSVIAFDADILEWDLPSAPPVGMQRHHIKEVARHGIDEWSVTLTVRLPDGMQQQKKTKTAANPIRLSQGVPERDPTKLWIDYSGLIAEAMWPQAKRLEASRRQKYPSIDVLERLDDVLLEKHPEVDSMLLSVVAAVAQV</sequence>
<evidence type="ECO:0000256" key="13">
    <source>
        <dbReference type="RuleBase" id="RU361240"/>
    </source>
</evidence>
<keyword evidence="12" id="KW-0325">Glycoprotein</keyword>
<keyword evidence="7" id="KW-0256">Endoplasmic reticulum</keyword>
<feature type="transmembrane region" description="Helical" evidence="15">
    <location>
        <begin position="507"/>
        <end position="531"/>
    </location>
</feature>
<feature type="transmembrane region" description="Helical" evidence="15">
    <location>
        <begin position="610"/>
        <end position="628"/>
    </location>
</feature>
<dbReference type="Pfam" id="PF04389">
    <property type="entry name" value="Peptidase_M28"/>
    <property type="match status" value="1"/>
</dbReference>
<dbReference type="PANTHER" id="PTHR12147">
    <property type="entry name" value="METALLOPEPTIDASE M28 FAMILY MEMBER"/>
    <property type="match status" value="1"/>
</dbReference>
<evidence type="ECO:0000256" key="11">
    <source>
        <dbReference type="ARBA" id="ARBA00023136"/>
    </source>
</evidence>
<gene>
    <name evidence="18" type="ORF">FA14DRAFT_162389</name>
</gene>
<dbReference type="PANTHER" id="PTHR12147:SF22">
    <property type="entry name" value="ENDOPLASMIC RETICULUM METALLOPEPTIDASE 1"/>
    <property type="match status" value="1"/>
</dbReference>
<evidence type="ECO:0000256" key="1">
    <source>
        <dbReference type="ARBA" id="ARBA00001947"/>
    </source>
</evidence>
<dbReference type="InterPro" id="IPR007484">
    <property type="entry name" value="Peptidase_M28"/>
</dbReference>
<evidence type="ECO:0000256" key="14">
    <source>
        <dbReference type="SAM" id="MobiDB-lite"/>
    </source>
</evidence>
<dbReference type="Gene3D" id="3.40.630.10">
    <property type="entry name" value="Zn peptidases"/>
    <property type="match status" value="1"/>
</dbReference>
<accession>A0A316V9J2</accession>
<evidence type="ECO:0000256" key="2">
    <source>
        <dbReference type="ARBA" id="ARBA00004477"/>
    </source>
</evidence>
<keyword evidence="4 15" id="KW-0812">Transmembrane</keyword>
<keyword evidence="5 13" id="KW-0479">Metal-binding</keyword>
<evidence type="ECO:0000256" key="6">
    <source>
        <dbReference type="ARBA" id="ARBA00022801"/>
    </source>
</evidence>
<dbReference type="STRING" id="1280837.A0A316V9J2"/>
<comment type="cofactor">
    <cofactor evidence="1">
        <name>Zn(2+)</name>
        <dbReference type="ChEBI" id="CHEBI:29105"/>
    </cofactor>
</comment>
<evidence type="ECO:0000256" key="9">
    <source>
        <dbReference type="ARBA" id="ARBA00022989"/>
    </source>
</evidence>
<evidence type="ECO:0000256" key="3">
    <source>
        <dbReference type="ARBA" id="ARBA00022670"/>
    </source>
</evidence>
<keyword evidence="6 13" id="KW-0378">Hydrolase</keyword>
<feature type="domain" description="Endoplasmic reticulum metallopeptidase 1/1-A TM" evidence="17">
    <location>
        <begin position="468"/>
        <end position="665"/>
    </location>
</feature>
<dbReference type="GO" id="GO:0046872">
    <property type="term" value="F:metal ion binding"/>
    <property type="evidence" value="ECO:0007669"/>
    <property type="project" value="UniProtKB-KW"/>
</dbReference>
<organism evidence="18 19">
    <name type="scientific">Meira miltonrushii</name>
    <dbReference type="NCBI Taxonomy" id="1280837"/>
    <lineage>
        <taxon>Eukaryota</taxon>
        <taxon>Fungi</taxon>
        <taxon>Dikarya</taxon>
        <taxon>Basidiomycota</taxon>
        <taxon>Ustilaginomycotina</taxon>
        <taxon>Exobasidiomycetes</taxon>
        <taxon>Exobasidiales</taxon>
        <taxon>Brachybasidiaceae</taxon>
        <taxon>Meira</taxon>
    </lineage>
</organism>
<evidence type="ECO:0000256" key="15">
    <source>
        <dbReference type="SAM" id="Phobius"/>
    </source>
</evidence>
<dbReference type="InterPro" id="IPR045175">
    <property type="entry name" value="M28_fam"/>
</dbReference>
<proteinExistence type="inferred from homology"/>
<name>A0A316V9J2_9BASI</name>
<feature type="transmembrane region" description="Helical" evidence="15">
    <location>
        <begin position="679"/>
        <end position="699"/>
    </location>
</feature>
<evidence type="ECO:0000256" key="12">
    <source>
        <dbReference type="ARBA" id="ARBA00023180"/>
    </source>
</evidence>
<dbReference type="GO" id="GO:0006508">
    <property type="term" value="P:proteolysis"/>
    <property type="evidence" value="ECO:0007669"/>
    <property type="project" value="UniProtKB-KW"/>
</dbReference>
<evidence type="ECO:0000256" key="5">
    <source>
        <dbReference type="ARBA" id="ARBA00022723"/>
    </source>
</evidence>
<dbReference type="InterPro" id="IPR048024">
    <property type="entry name" value="Fxna-like_M28_dom"/>
</dbReference>
<evidence type="ECO:0000256" key="8">
    <source>
        <dbReference type="ARBA" id="ARBA00022833"/>
    </source>
</evidence>
<dbReference type="AlphaFoldDB" id="A0A316V9J2"/>
<dbReference type="InterPro" id="IPR053974">
    <property type="entry name" value="ERMP1_1-A_TM"/>
</dbReference>
<comment type="similarity">
    <text evidence="13">Belongs to the peptidase M28 family.</text>
</comment>
<dbReference type="FunCoup" id="A0A316V9J2">
    <property type="interactions" value="32"/>
</dbReference>
<feature type="transmembrane region" description="Helical" evidence="15">
    <location>
        <begin position="568"/>
        <end position="589"/>
    </location>
</feature>
<feature type="transmembrane region" description="Helical" evidence="15">
    <location>
        <begin position="466"/>
        <end position="495"/>
    </location>
</feature>
<dbReference type="GO" id="GO:0008235">
    <property type="term" value="F:metalloexopeptidase activity"/>
    <property type="evidence" value="ECO:0007669"/>
    <property type="project" value="InterPro"/>
</dbReference>
<keyword evidence="10" id="KW-0482">Metalloprotease</keyword>
<keyword evidence="3 13" id="KW-0645">Protease</keyword>
<dbReference type="FunFam" id="3.40.630.10:FF:000097">
    <property type="entry name" value="Peptide hydrolase"/>
    <property type="match status" value="1"/>
</dbReference>
<reference evidence="18 19" key="1">
    <citation type="journal article" date="2018" name="Mol. Biol. Evol.">
        <title>Broad Genomic Sampling Reveals a Smut Pathogenic Ancestry of the Fungal Clade Ustilaginomycotina.</title>
        <authorList>
            <person name="Kijpornyongpan T."/>
            <person name="Mondo S.J."/>
            <person name="Barry K."/>
            <person name="Sandor L."/>
            <person name="Lee J."/>
            <person name="Lipzen A."/>
            <person name="Pangilinan J."/>
            <person name="LaButti K."/>
            <person name="Hainaut M."/>
            <person name="Henrissat B."/>
            <person name="Grigoriev I.V."/>
            <person name="Spatafora J.W."/>
            <person name="Aime M.C."/>
        </authorList>
    </citation>
    <scope>NUCLEOTIDE SEQUENCE [LARGE SCALE GENOMIC DNA]</scope>
    <source>
        <strain evidence="18 19">MCA 3882</strain>
    </source>
</reference>
<dbReference type="Pfam" id="PF22249">
    <property type="entry name" value="ERMP1-TM"/>
    <property type="match status" value="1"/>
</dbReference>
<evidence type="ECO:0000313" key="18">
    <source>
        <dbReference type="EMBL" id="PWN32155.1"/>
    </source>
</evidence>
<feature type="region of interest" description="Disordered" evidence="14">
    <location>
        <begin position="1"/>
        <end position="33"/>
    </location>
</feature>
<evidence type="ECO:0000259" key="17">
    <source>
        <dbReference type="Pfam" id="PF22249"/>
    </source>
</evidence>
<evidence type="ECO:0000313" key="19">
    <source>
        <dbReference type="Proteomes" id="UP000245771"/>
    </source>
</evidence>
<dbReference type="InParanoid" id="A0A316V9J2"/>
<dbReference type="SUPFAM" id="SSF53187">
    <property type="entry name" value="Zn-dependent exopeptidases"/>
    <property type="match status" value="1"/>
</dbReference>
<evidence type="ECO:0000259" key="16">
    <source>
        <dbReference type="Pfam" id="PF04389"/>
    </source>
</evidence>
<protein>
    <recommendedName>
        <fullName evidence="13">Peptide hydrolase</fullName>
        <ecNumber evidence="13">3.4.-.-</ecNumber>
    </recommendedName>
</protein>
<feature type="transmembrane region" description="Helical" evidence="15">
    <location>
        <begin position="648"/>
        <end position="667"/>
    </location>
</feature>
<feature type="domain" description="Peptidase M28" evidence="16">
    <location>
        <begin position="201"/>
        <end position="394"/>
    </location>
</feature>
<keyword evidence="9 15" id="KW-1133">Transmembrane helix</keyword>
<feature type="compositionally biased region" description="Polar residues" evidence="14">
    <location>
        <begin position="8"/>
        <end position="33"/>
    </location>
</feature>